<evidence type="ECO:0000313" key="2">
    <source>
        <dbReference type="EMBL" id="KAJ3690289.1"/>
    </source>
</evidence>
<dbReference type="SUPFAM" id="SSF56672">
    <property type="entry name" value="DNA/RNA polymerases"/>
    <property type="match status" value="1"/>
</dbReference>
<reference evidence="2 3" key="1">
    <citation type="journal article" date="2022" name="Cell">
        <title>Repeat-based holocentromeres influence genome architecture and karyotype evolution.</title>
        <authorList>
            <person name="Hofstatter P.G."/>
            <person name="Thangavel G."/>
            <person name="Lux T."/>
            <person name="Neumann P."/>
            <person name="Vondrak T."/>
            <person name="Novak P."/>
            <person name="Zhang M."/>
            <person name="Costa L."/>
            <person name="Castellani M."/>
            <person name="Scott A."/>
            <person name="Toegelov H."/>
            <person name="Fuchs J."/>
            <person name="Mata-Sucre Y."/>
            <person name="Dias Y."/>
            <person name="Vanzela A.L.L."/>
            <person name="Huettel B."/>
            <person name="Almeida C.C.S."/>
            <person name="Simkova H."/>
            <person name="Souza G."/>
            <person name="Pedrosa-Harand A."/>
            <person name="Macas J."/>
            <person name="Mayer K.F.X."/>
            <person name="Houben A."/>
            <person name="Marques A."/>
        </authorList>
    </citation>
    <scope>NUCLEOTIDE SEQUENCE [LARGE SCALE GENOMIC DNA]</scope>
    <source>
        <strain evidence="2">RhyTen1mFocal</strain>
    </source>
</reference>
<evidence type="ECO:0000259" key="1">
    <source>
        <dbReference type="PROSITE" id="PS50878"/>
    </source>
</evidence>
<dbReference type="InterPro" id="IPR026960">
    <property type="entry name" value="RVT-Znf"/>
</dbReference>
<gene>
    <name evidence="2" type="ORF">LUZ61_019453</name>
</gene>
<dbReference type="InterPro" id="IPR000477">
    <property type="entry name" value="RT_dom"/>
</dbReference>
<organism evidence="2 3">
    <name type="scientific">Rhynchospora tenuis</name>
    <dbReference type="NCBI Taxonomy" id="198213"/>
    <lineage>
        <taxon>Eukaryota</taxon>
        <taxon>Viridiplantae</taxon>
        <taxon>Streptophyta</taxon>
        <taxon>Embryophyta</taxon>
        <taxon>Tracheophyta</taxon>
        <taxon>Spermatophyta</taxon>
        <taxon>Magnoliopsida</taxon>
        <taxon>Liliopsida</taxon>
        <taxon>Poales</taxon>
        <taxon>Cyperaceae</taxon>
        <taxon>Cyperoideae</taxon>
        <taxon>Rhynchosporeae</taxon>
        <taxon>Rhynchospora</taxon>
    </lineage>
</organism>
<dbReference type="CDD" id="cd01650">
    <property type="entry name" value="RT_nLTR_like"/>
    <property type="match status" value="1"/>
</dbReference>
<feature type="domain" description="Reverse transcriptase" evidence="1">
    <location>
        <begin position="150"/>
        <end position="422"/>
    </location>
</feature>
<dbReference type="EMBL" id="JAMRDG010000002">
    <property type="protein sequence ID" value="KAJ3690289.1"/>
    <property type="molecule type" value="Genomic_DNA"/>
</dbReference>
<accession>A0AAD6EMV6</accession>
<dbReference type="Pfam" id="PF00078">
    <property type="entry name" value="RVT_1"/>
    <property type="match status" value="1"/>
</dbReference>
<sequence>MRSAIAKIVATKRIKWKQRSGLNWLKFGDCNSNFFHLNASSRRALNNINYVEVDGQRFHDQADIAREFLHFYKDALGTPPPQHPPYDLTGKIGPAGELSHLQSPFTAEEIQKTVLSLSNEKSSGPDCWPAEFFKKYWPLIKEDVVRVVMAFANNTLDIWRINLAQITLVPKKKIAMQLNHFRPISVINTLVKIISKLLADRLQPHMASLISPFQTAFTKGRSIMESFMITREVVSFYKKNKVPAVLYKVDFAKAFDSVSWGFLTNVMVERGFPPLWCSWILNLLKSSASTLKINGAMSDKFMHRRGLRQGDPLSPLLFNLVADALQRFISNANQLLTGPVIIPPKAVQFADDTIILMEAHPRNLAVISSILKYFSMISGLAINDHKSAVVPISIPSSRIDTVRNLLGCVVKEFPITYLGMPLSVKKPKRVQYLPLIQAMHDRLQGWKSKFLSLGGRLVMIKAVLVALPLHFMQAFKMPQWLLDKMNQICRAFLWKGSATCLGGHCLVNWETCCLPKRCGGLGILHLKTQNEALLAKWLWKLYSESNSVWTTTIRELYGTSDIDTLLNSNQISYGLRDVLCTYPLVQSSITTDDVESSIRWKWTNDGSFSSKSAYLLSRDPGMRSPYHSLLWKARAPLKTKIFYWLAMKNRLNTRENMHNKGWQVIRTCPLCQNGIETSLHLFMQCPFSLNIWDHFLLQGTPSTDHDELWKFWLSNRPQTSLTYVTNRDTVWVAVIWNIWKTRNAVVFEDKGISVPDTIRKTIQDIGAWIANCS</sequence>
<dbReference type="PANTHER" id="PTHR33116:SF78">
    <property type="entry name" value="OS12G0587133 PROTEIN"/>
    <property type="match status" value="1"/>
</dbReference>
<dbReference type="Pfam" id="PF13966">
    <property type="entry name" value="zf-RVT"/>
    <property type="match status" value="1"/>
</dbReference>
<dbReference type="AlphaFoldDB" id="A0AAD6EMV6"/>
<name>A0AAD6EMV6_9POAL</name>
<dbReference type="Proteomes" id="UP001210211">
    <property type="component" value="Unassembled WGS sequence"/>
</dbReference>
<keyword evidence="3" id="KW-1185">Reference proteome</keyword>
<dbReference type="InterPro" id="IPR043502">
    <property type="entry name" value="DNA/RNA_pol_sf"/>
</dbReference>
<evidence type="ECO:0000313" key="3">
    <source>
        <dbReference type="Proteomes" id="UP001210211"/>
    </source>
</evidence>
<dbReference type="PROSITE" id="PS50878">
    <property type="entry name" value="RT_POL"/>
    <property type="match status" value="1"/>
</dbReference>
<proteinExistence type="predicted"/>
<protein>
    <recommendedName>
        <fullName evidence="1">Reverse transcriptase domain-containing protein</fullName>
    </recommendedName>
</protein>
<dbReference type="PANTHER" id="PTHR33116">
    <property type="entry name" value="REVERSE TRANSCRIPTASE ZINC-BINDING DOMAIN-CONTAINING PROTEIN-RELATED-RELATED"/>
    <property type="match status" value="1"/>
</dbReference>
<comment type="caution">
    <text evidence="2">The sequence shown here is derived from an EMBL/GenBank/DDBJ whole genome shotgun (WGS) entry which is preliminary data.</text>
</comment>